<dbReference type="SUPFAM" id="SSF55326">
    <property type="entry name" value="PurM N-terminal domain-like"/>
    <property type="match status" value="1"/>
</dbReference>
<dbReference type="InterPro" id="IPR036676">
    <property type="entry name" value="PurM-like_C_sf"/>
</dbReference>
<dbReference type="PANTHER" id="PTHR30270">
    <property type="entry name" value="THIAMINE-MONOPHOSPHATE KINASE"/>
    <property type="match status" value="1"/>
</dbReference>
<dbReference type="PIRSF" id="PIRSF005303">
    <property type="entry name" value="Thiam_monoph_kin"/>
    <property type="match status" value="1"/>
</dbReference>
<dbReference type="SUPFAM" id="SSF56042">
    <property type="entry name" value="PurM C-terminal domain-like"/>
    <property type="match status" value="1"/>
</dbReference>
<feature type="binding site" evidence="1">
    <location>
        <position position="66"/>
    </location>
    <ligand>
        <name>Mg(2+)</name>
        <dbReference type="ChEBI" id="CHEBI:18420"/>
        <label>3</label>
    </ligand>
</feature>
<dbReference type="Gene3D" id="3.30.1330.10">
    <property type="entry name" value="PurM-like, N-terminal domain"/>
    <property type="match status" value="1"/>
</dbReference>
<keyword evidence="1" id="KW-0547">Nucleotide-binding</keyword>
<dbReference type="EMBL" id="CP043875">
    <property type="protein sequence ID" value="WOF15258.1"/>
    <property type="molecule type" value="Genomic_DNA"/>
</dbReference>
<proteinExistence type="inferred from homology"/>
<feature type="binding site" evidence="1">
    <location>
        <position position="276"/>
    </location>
    <ligand>
        <name>substrate</name>
    </ligand>
</feature>
<feature type="binding site" evidence="1">
    <location>
        <position position="22"/>
    </location>
    <ligand>
        <name>Mg(2+)</name>
        <dbReference type="ChEBI" id="CHEBI:18420"/>
        <label>4</label>
    </ligand>
</feature>
<dbReference type="EC" id="2.7.4.16" evidence="1"/>
<feature type="binding site" evidence="1">
    <location>
        <position position="45"/>
    </location>
    <ligand>
        <name>substrate</name>
    </ligand>
</feature>
<dbReference type="GO" id="GO:0009228">
    <property type="term" value="P:thiamine biosynthetic process"/>
    <property type="evidence" value="ECO:0007669"/>
    <property type="project" value="UniProtKB-KW"/>
</dbReference>
<feature type="binding site" evidence="1">
    <location>
        <position position="38"/>
    </location>
    <ligand>
        <name>Mg(2+)</name>
        <dbReference type="ChEBI" id="CHEBI:18420"/>
        <label>1</label>
    </ligand>
</feature>
<keyword evidence="1" id="KW-0460">Magnesium</keyword>
<feature type="binding site" evidence="1">
    <location>
        <position position="136"/>
    </location>
    <ligand>
        <name>ATP</name>
        <dbReference type="ChEBI" id="CHEBI:30616"/>
    </ligand>
</feature>
<evidence type="ECO:0000259" key="2">
    <source>
        <dbReference type="Pfam" id="PF00586"/>
    </source>
</evidence>
<keyword evidence="1" id="KW-0784">Thiamine biosynthesis</keyword>
<feature type="binding site" evidence="1">
    <location>
        <position position="66"/>
    </location>
    <ligand>
        <name>Mg(2+)</name>
        <dbReference type="ChEBI" id="CHEBI:18420"/>
        <label>2</label>
    </ligand>
</feature>
<dbReference type="InterPro" id="IPR010918">
    <property type="entry name" value="PurM-like_C_dom"/>
</dbReference>
<accession>A0AA97FBL2</accession>
<feature type="binding site" evidence="1">
    <location>
        <position position="191"/>
    </location>
    <ligand>
        <name>Mg(2+)</name>
        <dbReference type="ChEBI" id="CHEBI:18420"/>
        <label>3</label>
    </ligand>
</feature>
<feature type="binding site" evidence="1">
    <location>
        <position position="37"/>
    </location>
    <ligand>
        <name>Mg(2+)</name>
        <dbReference type="ChEBI" id="CHEBI:18420"/>
        <label>1</label>
    </ligand>
</feature>
<dbReference type="HAMAP" id="MF_02128">
    <property type="entry name" value="TMP_kinase"/>
    <property type="match status" value="1"/>
</dbReference>
<feature type="binding site" evidence="1">
    <location>
        <position position="193"/>
    </location>
    <ligand>
        <name>ATP</name>
        <dbReference type="ChEBI" id="CHEBI:30616"/>
    </ligand>
</feature>
<comment type="function">
    <text evidence="1">Catalyzes the ATP-dependent phosphorylation of thiamine-monophosphate (TMP) to form thiamine-pyrophosphate (TPP), the active form of vitamin B1.</text>
</comment>
<feature type="binding site" evidence="1">
    <location>
        <position position="22"/>
    </location>
    <ligand>
        <name>Mg(2+)</name>
        <dbReference type="ChEBI" id="CHEBI:18420"/>
        <label>3</label>
    </ligand>
</feature>
<protein>
    <recommendedName>
        <fullName evidence="1">Thiamine-monophosphate kinase</fullName>
        <shortName evidence="1">TMP kinase</shortName>
        <shortName evidence="1">Thiamine-phosphate kinase</shortName>
        <ecNumber evidence="1">2.7.4.16</ecNumber>
    </recommendedName>
</protein>
<dbReference type="KEGG" id="mefw:F1737_00465"/>
<comment type="pathway">
    <text evidence="1">Cofactor biosynthesis; thiamine diphosphate biosynthesis; thiamine diphosphate from thiamine phosphate: step 1/1.</text>
</comment>
<comment type="similarity">
    <text evidence="1">Belongs to the thiamine-monophosphate kinase family.</text>
</comment>
<feature type="domain" description="PurM-like N-terminal" evidence="2">
    <location>
        <begin position="21"/>
        <end position="128"/>
    </location>
</feature>
<dbReference type="AlphaFoldDB" id="A0AA97FBL2"/>
<dbReference type="GO" id="GO:0009229">
    <property type="term" value="P:thiamine diphosphate biosynthetic process"/>
    <property type="evidence" value="ECO:0007669"/>
    <property type="project" value="UniProtKB-UniRule"/>
</dbReference>
<name>A0AA97FBL2_9EURY</name>
<evidence type="ECO:0000256" key="1">
    <source>
        <dbReference type="HAMAP-Rule" id="MF_02128"/>
    </source>
</evidence>
<feature type="binding site" evidence="1">
    <location>
        <begin position="110"/>
        <end position="111"/>
    </location>
    <ligand>
        <name>ATP</name>
        <dbReference type="ChEBI" id="CHEBI:30616"/>
    </ligand>
</feature>
<dbReference type="Pfam" id="PF00586">
    <property type="entry name" value="AIRS"/>
    <property type="match status" value="1"/>
</dbReference>
<keyword evidence="5" id="KW-1185">Reference proteome</keyword>
<keyword evidence="1 4" id="KW-0808">Transferase</keyword>
<organism evidence="4 5">
    <name type="scientific">Methanochimaera problematica</name>
    <dbReference type="NCBI Taxonomy" id="2609417"/>
    <lineage>
        <taxon>Archaea</taxon>
        <taxon>Methanobacteriati</taxon>
        <taxon>Methanobacteriota</taxon>
        <taxon>Stenosarchaea group</taxon>
        <taxon>Methanomicrobia</taxon>
        <taxon>Methanomicrobiales</taxon>
        <taxon>Methanomicrobiaceae</taxon>
        <taxon>Methanochimaera</taxon>
    </lineage>
</organism>
<dbReference type="InterPro" id="IPR016188">
    <property type="entry name" value="PurM-like_N"/>
</dbReference>
<comment type="miscellaneous">
    <text evidence="1">Reaction mechanism of ThiL seems to utilize a direct, inline transfer of the gamma-phosphate of ATP to TMP rather than a phosphorylated enzyme intermediate.</text>
</comment>
<dbReference type="GO" id="GO:0009030">
    <property type="term" value="F:thiamine-phosphate kinase activity"/>
    <property type="evidence" value="ECO:0007669"/>
    <property type="project" value="UniProtKB-UniRule"/>
</dbReference>
<dbReference type="GO" id="GO:0005524">
    <property type="term" value="F:ATP binding"/>
    <property type="evidence" value="ECO:0007669"/>
    <property type="project" value="UniProtKB-UniRule"/>
</dbReference>
<dbReference type="GO" id="GO:0000287">
    <property type="term" value="F:magnesium ion binding"/>
    <property type="evidence" value="ECO:0007669"/>
    <property type="project" value="UniProtKB-UniRule"/>
</dbReference>
<gene>
    <name evidence="1 4" type="primary">thiL</name>
    <name evidence="4" type="ORF">F1737_00465</name>
</gene>
<feature type="binding site" evidence="1">
    <location>
        <position position="36"/>
    </location>
    <ligand>
        <name>Mg(2+)</name>
        <dbReference type="ChEBI" id="CHEBI:18420"/>
        <label>4</label>
    </ligand>
</feature>
<dbReference type="Proteomes" id="UP001301797">
    <property type="component" value="Chromosome"/>
</dbReference>
<evidence type="ECO:0000313" key="5">
    <source>
        <dbReference type="Proteomes" id="UP001301797"/>
    </source>
</evidence>
<dbReference type="Gene3D" id="3.90.650.10">
    <property type="entry name" value="PurM-like C-terminal domain"/>
    <property type="match status" value="1"/>
</dbReference>
<dbReference type="InterPro" id="IPR006283">
    <property type="entry name" value="ThiL-like"/>
</dbReference>
<feature type="binding site" evidence="1">
    <location>
        <position position="38"/>
    </location>
    <ligand>
        <name>Mg(2+)</name>
        <dbReference type="ChEBI" id="CHEBI:18420"/>
        <label>2</label>
    </ligand>
</feature>
<comment type="caution">
    <text evidence="1">Lacks conserved residue(s) required for the propagation of feature annotation.</text>
</comment>
<reference evidence="4 5" key="1">
    <citation type="submission" date="2019-09" db="EMBL/GenBank/DDBJ databases">
        <title>The complete genome of Methanoplanus sp. FWC-SCC4.</title>
        <authorList>
            <person name="Chen S.-C."/>
            <person name="Zhou Y.-Z."/>
            <person name="Lai M.-C."/>
        </authorList>
    </citation>
    <scope>NUCLEOTIDE SEQUENCE [LARGE SCALE GENOMIC DNA]</scope>
    <source>
        <strain evidence="4 5">FWC-SCC4</strain>
    </source>
</reference>
<comment type="catalytic activity">
    <reaction evidence="1">
        <text>thiamine phosphate + ATP = thiamine diphosphate + ADP</text>
        <dbReference type="Rhea" id="RHEA:15913"/>
        <dbReference type="ChEBI" id="CHEBI:30616"/>
        <dbReference type="ChEBI" id="CHEBI:37575"/>
        <dbReference type="ChEBI" id="CHEBI:58937"/>
        <dbReference type="ChEBI" id="CHEBI:456216"/>
        <dbReference type="EC" id="2.7.4.16"/>
    </reaction>
</comment>
<feature type="domain" description="PurM-like C-terminal" evidence="3">
    <location>
        <begin position="165"/>
        <end position="266"/>
    </location>
</feature>
<keyword evidence="1" id="KW-0479">Metal-binding</keyword>
<feature type="binding site" evidence="1">
    <location>
        <position position="111"/>
    </location>
    <ligand>
        <name>Mg(2+)</name>
        <dbReference type="ChEBI" id="CHEBI:18420"/>
        <label>1</label>
    </ligand>
</feature>
<keyword evidence="1 4" id="KW-0418">Kinase</keyword>
<evidence type="ECO:0000313" key="4">
    <source>
        <dbReference type="EMBL" id="WOF15258.1"/>
    </source>
</evidence>
<sequence length="281" mass="30048">MDDRELVKMIGGIIGTDTVEDDCAKIPFGDDYIILSTDMLHETTDFPTGMTDWQIGWMSAAVTISDIASDGAVPLGLLLAAGLDRPERLKGIMQGAKACCDEYGASLIGGDVDAHSELTIVTTGIGRVEKENYTGRKGALPGDLVCIVGDPGYAQAALDGDARYRDYLLIPKPFVYEGRELSKAGVSSMMDVSDGLALSLYDLADLNGVGFEIDSGKLPKTLPQDYVLYGGGDFGLLFTCEESILRSLEVGATVIGRVISDAGVFVDGKTVERRGYVHKWD</sequence>
<evidence type="ECO:0000259" key="3">
    <source>
        <dbReference type="Pfam" id="PF02769"/>
    </source>
</evidence>
<dbReference type="NCBIfam" id="TIGR01379">
    <property type="entry name" value="thiL"/>
    <property type="match status" value="1"/>
</dbReference>
<feature type="binding site" evidence="1">
    <location>
        <position position="66"/>
    </location>
    <ligand>
        <name>Mg(2+)</name>
        <dbReference type="ChEBI" id="CHEBI:18420"/>
        <label>4</label>
    </ligand>
</feature>
<dbReference type="PANTHER" id="PTHR30270:SF3">
    <property type="entry name" value="THIAMINE-MONOPHOSPHATE KINASE"/>
    <property type="match status" value="1"/>
</dbReference>
<keyword evidence="1" id="KW-0067">ATP-binding</keyword>
<dbReference type="InterPro" id="IPR036921">
    <property type="entry name" value="PurM-like_N_sf"/>
</dbReference>
<feature type="binding site" evidence="1">
    <location>
        <position position="194"/>
    </location>
    <ligand>
        <name>Mg(2+)</name>
        <dbReference type="ChEBI" id="CHEBI:18420"/>
        <label>5</label>
    </ligand>
</feature>
<dbReference type="Pfam" id="PF02769">
    <property type="entry name" value="AIRS_C"/>
    <property type="match status" value="1"/>
</dbReference>
<dbReference type="CDD" id="cd02194">
    <property type="entry name" value="ThiL"/>
    <property type="match status" value="1"/>
</dbReference>